<reference evidence="3 4" key="1">
    <citation type="submission" date="2019-12" db="EMBL/GenBank/DDBJ databases">
        <authorList>
            <person name="Reyes-Prieto M."/>
        </authorList>
    </citation>
    <scope>NUCLEOTIDE SEQUENCE [LARGE SCALE GENOMIC DNA]</scope>
    <source>
        <strain evidence="3">HF14-78462</strain>
    </source>
</reference>
<keyword evidence="2" id="KW-0472">Membrane</keyword>
<protein>
    <submittedName>
        <fullName evidence="3">Uncharacterized protein</fullName>
    </submittedName>
</protein>
<dbReference type="RefSeq" id="WP_159601425.1">
    <property type="nucleotide sequence ID" value="NZ_CACSAS010000001.1"/>
</dbReference>
<accession>A0A5S9Q745</accession>
<evidence type="ECO:0000313" key="4">
    <source>
        <dbReference type="Proteomes" id="UP000433050"/>
    </source>
</evidence>
<sequence>MAGFGNAAFKGSAYILGAATGIALMVPLTAGALGAGAVSRLSPQPVAIEGSLQRNFAAAPVVNRAAKGPRLDIAPAGTSTPGTSTPGTSAQSPSTQSPSTPPTAKAPVIESASETRPAAPARVMRTPKGCLSAIGVTKSNLATEELTVCMADASIIDRIN</sequence>
<feature type="transmembrane region" description="Helical" evidence="2">
    <location>
        <begin position="12"/>
        <end position="35"/>
    </location>
</feature>
<dbReference type="AlphaFoldDB" id="A0A5S9Q745"/>
<feature type="region of interest" description="Disordered" evidence="1">
    <location>
        <begin position="68"/>
        <end position="122"/>
    </location>
</feature>
<dbReference type="Proteomes" id="UP000433050">
    <property type="component" value="Unassembled WGS sequence"/>
</dbReference>
<evidence type="ECO:0000313" key="3">
    <source>
        <dbReference type="EMBL" id="CAA0113707.1"/>
    </source>
</evidence>
<keyword evidence="2" id="KW-0812">Transmembrane</keyword>
<keyword evidence="4" id="KW-1185">Reference proteome</keyword>
<keyword evidence="2" id="KW-1133">Transmembrane helix</keyword>
<dbReference type="EMBL" id="CACSAS010000001">
    <property type="protein sequence ID" value="CAA0113707.1"/>
    <property type="molecule type" value="Genomic_DNA"/>
</dbReference>
<evidence type="ECO:0000256" key="1">
    <source>
        <dbReference type="SAM" id="MobiDB-lite"/>
    </source>
</evidence>
<feature type="compositionally biased region" description="Low complexity" evidence="1">
    <location>
        <begin position="74"/>
        <end position="98"/>
    </location>
</feature>
<gene>
    <name evidence="3" type="ORF">STARVERO_04250</name>
</gene>
<name>A0A5S9Q745_9HYPH</name>
<organism evidence="3 4">
    <name type="scientific">Starkeya nomas</name>
    <dbReference type="NCBI Taxonomy" id="2666134"/>
    <lineage>
        <taxon>Bacteria</taxon>
        <taxon>Pseudomonadati</taxon>
        <taxon>Pseudomonadota</taxon>
        <taxon>Alphaproteobacteria</taxon>
        <taxon>Hyphomicrobiales</taxon>
        <taxon>Xanthobacteraceae</taxon>
        <taxon>Starkeya</taxon>
    </lineage>
</organism>
<proteinExistence type="predicted"/>
<evidence type="ECO:0000256" key="2">
    <source>
        <dbReference type="SAM" id="Phobius"/>
    </source>
</evidence>